<evidence type="ECO:0000313" key="1">
    <source>
        <dbReference type="EMBL" id="OEE32600.1"/>
    </source>
</evidence>
<protein>
    <recommendedName>
        <fullName evidence="3">NRDE family protein</fullName>
    </recommendedName>
</protein>
<sequence length="255" mass="28858">MCSVSWLLDKHGYHLFFNRDEQKNRPLALPPKQYTQAGVEVLMPIDPAGGGSWISLNKCGLALCLLNNYQGKIPQGADAERLVSRGQLLKHLSSQVSVEKVIQAFTQLNLQQFAPFTLLAFDPNLTDVQGNVMALAWNGEQSQIAVTQSPLFSSSVDLEQVQHYRSQLYQALIAEEDSVQQRLKFHAHHHVAHPHWAPCMHRQDAHTVSFTYLRVTQQQQYMTYISGSPCLQLSETSLHQQRDEIDKTTPWVANL</sequence>
<accession>A0A853R386</accession>
<dbReference type="RefSeq" id="WP_017046733.1">
    <property type="nucleotide sequence ID" value="NZ_AJYS02000253.1"/>
</dbReference>
<dbReference type="Pfam" id="PF05742">
    <property type="entry name" value="TANGO2"/>
    <property type="match status" value="1"/>
</dbReference>
<dbReference type="EMBL" id="AJYS02000253">
    <property type="protein sequence ID" value="OEE32600.1"/>
    <property type="molecule type" value="Genomic_DNA"/>
</dbReference>
<dbReference type="InterPro" id="IPR008551">
    <property type="entry name" value="TANGO2"/>
</dbReference>
<dbReference type="Proteomes" id="UP000094808">
    <property type="component" value="Unassembled WGS sequence"/>
</dbReference>
<proteinExistence type="predicted"/>
<evidence type="ECO:0000313" key="2">
    <source>
        <dbReference type="Proteomes" id="UP000094808"/>
    </source>
</evidence>
<dbReference type="PANTHER" id="PTHR17985">
    <property type="entry name" value="SER/THR-RICH PROTEIN T10 IN DGCR REGION"/>
    <property type="match status" value="1"/>
</dbReference>
<name>A0A853R386_9VIBR</name>
<organism evidence="1 2">
    <name type="scientific">Vibrio ordalii FS-238</name>
    <dbReference type="NCBI Taxonomy" id="617133"/>
    <lineage>
        <taxon>Bacteria</taxon>
        <taxon>Pseudomonadati</taxon>
        <taxon>Pseudomonadota</taxon>
        <taxon>Gammaproteobacteria</taxon>
        <taxon>Vibrionales</taxon>
        <taxon>Vibrionaceae</taxon>
        <taxon>Vibrio</taxon>
    </lineage>
</organism>
<dbReference type="AlphaFoldDB" id="A0A853R386"/>
<reference evidence="1 2" key="1">
    <citation type="journal article" date="2012" name="Science">
        <title>Ecological populations of bacteria act as socially cohesive units of antibiotic production and resistance.</title>
        <authorList>
            <person name="Cordero O.X."/>
            <person name="Wildschutte H."/>
            <person name="Kirkup B."/>
            <person name="Proehl S."/>
            <person name="Ngo L."/>
            <person name="Hussain F."/>
            <person name="Le Roux F."/>
            <person name="Mincer T."/>
            <person name="Polz M.F."/>
        </authorList>
    </citation>
    <scope>NUCLEOTIDE SEQUENCE [LARGE SCALE GENOMIC DNA]</scope>
    <source>
        <strain evidence="1 2">FS-238</strain>
    </source>
</reference>
<dbReference type="PANTHER" id="PTHR17985:SF8">
    <property type="entry name" value="TRANSPORT AND GOLGI ORGANIZATION PROTEIN 2 HOMOLOG"/>
    <property type="match status" value="1"/>
</dbReference>
<evidence type="ECO:0008006" key="3">
    <source>
        <dbReference type="Google" id="ProtNLM"/>
    </source>
</evidence>
<comment type="caution">
    <text evidence="1">The sequence shown here is derived from an EMBL/GenBank/DDBJ whole genome shotgun (WGS) entry which is preliminary data.</text>
</comment>
<keyword evidence="2" id="KW-1185">Reference proteome</keyword>
<gene>
    <name evidence="1" type="ORF">A1QS_09200</name>
</gene>